<dbReference type="Pfam" id="PF25476">
    <property type="entry name" value="Ribosomal_L19e_C"/>
    <property type="match status" value="1"/>
</dbReference>
<accession>A0A1J4J7N4</accession>
<sequence>MSIQKFLSSNGFGLPFIKMSCLKLQKRLAASVLECGLGRVWMDESETSTIAMANSRQQIRKLIGDGIIVRRPVGMHSNARHRIRLLAKRAGRHRGFGKRRGGKNARLNNKWQWIRRIRVLRHTLKDFRQKQEIDRHLYRKLYLKAKGNEFRNKRVLMEHIHTLKAEQEREKTLQAQIEARRTRSRRMREKKAQAAAQ</sequence>
<dbReference type="GO" id="GO:0006412">
    <property type="term" value="P:translation"/>
    <property type="evidence" value="ECO:0007669"/>
    <property type="project" value="InterPro"/>
</dbReference>
<dbReference type="PANTHER" id="PTHR10722">
    <property type="entry name" value="60S RIBOSOMAL PROTEIN L19"/>
    <property type="match status" value="1"/>
</dbReference>
<dbReference type="FunFam" id="1.10.1650.10:FF:000001">
    <property type="entry name" value="Ribosomal protein L19"/>
    <property type="match status" value="1"/>
</dbReference>
<dbReference type="InterPro" id="IPR057259">
    <property type="entry name" value="Ribosomal_L19e"/>
</dbReference>
<gene>
    <name evidence="7" type="primary">rpl19</name>
    <name evidence="7" type="ORF">TRFO_11316</name>
</gene>
<dbReference type="InterPro" id="IPR015972">
    <property type="entry name" value="Ribosomal_eL19_dom1"/>
</dbReference>
<dbReference type="InterPro" id="IPR000196">
    <property type="entry name" value="Ribosomal_eL19_dom"/>
</dbReference>
<proteinExistence type="inferred from homology"/>
<dbReference type="VEuPathDB" id="TrichDB:TRFO_11316"/>
<feature type="region of interest" description="Disordered" evidence="4">
    <location>
        <begin position="177"/>
        <end position="197"/>
    </location>
</feature>
<keyword evidence="3" id="KW-0687">Ribonucleoprotein</keyword>
<evidence type="ECO:0000256" key="2">
    <source>
        <dbReference type="ARBA" id="ARBA00022980"/>
    </source>
</evidence>
<dbReference type="GO" id="GO:0003735">
    <property type="term" value="F:structural constituent of ribosome"/>
    <property type="evidence" value="ECO:0007669"/>
    <property type="project" value="InterPro"/>
</dbReference>
<reference evidence="7 8" key="2">
    <citation type="submission" date="2016-10" db="EMBL/GenBank/DDBJ databases">
        <authorList>
            <person name="Benchimol M."/>
            <person name="Almeida L.G."/>
            <person name="Vasconcelos A.T."/>
            <person name="Perreira-Neves A."/>
            <person name="Rosa I.A."/>
            <person name="Tasca T."/>
            <person name="Bogo M.R."/>
            <person name="de Souza W."/>
        </authorList>
    </citation>
    <scope>NUCLEOTIDE SEQUENCE [LARGE SCALE GENOMIC DNA]</scope>
    <source>
        <strain evidence="7 8">K</strain>
    </source>
</reference>
<dbReference type="Pfam" id="PF01280">
    <property type="entry name" value="Ribosomal_L19e"/>
    <property type="match status" value="1"/>
</dbReference>
<dbReference type="EMBL" id="KX579580">
    <property type="protein sequence ID" value="ARM19813.1"/>
    <property type="molecule type" value="Genomic_DNA"/>
</dbReference>
<evidence type="ECO:0000313" key="6">
    <source>
        <dbReference type="EMBL" id="ARM19813.1"/>
    </source>
</evidence>
<name>A0A1J4J7N4_9EUKA</name>
<comment type="similarity">
    <text evidence="1">Belongs to the eukaryotic ribosomal protein eL19 family.</text>
</comment>
<protein>
    <submittedName>
        <fullName evidence="7">60S ribosomal protein L19</fullName>
    </submittedName>
</protein>
<dbReference type="InterPro" id="IPR057260">
    <property type="entry name" value="Ribosomal_L19e_C"/>
</dbReference>
<keyword evidence="2 7" id="KW-0689">Ribosomal protein</keyword>
<dbReference type="AlphaFoldDB" id="A0A1J4J7N4"/>
<feature type="domain" description="Large ribosomal subunit protein eL19" evidence="5">
    <location>
        <begin position="21"/>
        <end position="164"/>
    </location>
</feature>
<dbReference type="InterPro" id="IPR033935">
    <property type="entry name" value="Ribosomal_eL19_euk"/>
</dbReference>
<reference evidence="6" key="1">
    <citation type="submission" date="2016-07" db="EMBL/GenBank/DDBJ databases">
        <authorList>
            <person name="Rosa I.A."/>
            <person name="Brigido M.C."/>
            <person name="Santos E.O."/>
            <person name="Almeida L.G.P."/>
            <person name="Zingalli R.B."/>
            <person name="Vasconcelos A.T.R."/>
            <person name="Souza W."/>
            <person name="Benchimol M."/>
        </authorList>
    </citation>
    <scope>NUCLEOTIDE SEQUENCE</scope>
    <source>
        <strain evidence="6">11316</strain>
    </source>
</reference>
<evidence type="ECO:0000256" key="4">
    <source>
        <dbReference type="SAM" id="MobiDB-lite"/>
    </source>
</evidence>
<evidence type="ECO:0000313" key="8">
    <source>
        <dbReference type="Proteomes" id="UP000179807"/>
    </source>
</evidence>
<dbReference type="Proteomes" id="UP000179807">
    <property type="component" value="Unassembled WGS sequence"/>
</dbReference>
<dbReference type="GO" id="GO:0003723">
    <property type="term" value="F:RNA binding"/>
    <property type="evidence" value="ECO:0007669"/>
    <property type="project" value="InterPro"/>
</dbReference>
<dbReference type="GeneID" id="94830677"/>
<evidence type="ECO:0000256" key="1">
    <source>
        <dbReference type="ARBA" id="ARBA00011082"/>
    </source>
</evidence>
<dbReference type="GO" id="GO:0022625">
    <property type="term" value="C:cytosolic large ribosomal subunit"/>
    <property type="evidence" value="ECO:0007669"/>
    <property type="project" value="InterPro"/>
</dbReference>
<organism evidence="7 8">
    <name type="scientific">Tritrichomonas foetus</name>
    <dbReference type="NCBI Taxonomy" id="1144522"/>
    <lineage>
        <taxon>Eukaryota</taxon>
        <taxon>Metamonada</taxon>
        <taxon>Parabasalia</taxon>
        <taxon>Tritrichomonadida</taxon>
        <taxon>Tritrichomonadidae</taxon>
        <taxon>Tritrichomonas</taxon>
    </lineage>
</organism>
<evidence type="ECO:0000259" key="5">
    <source>
        <dbReference type="SMART" id="SM01416"/>
    </source>
</evidence>
<dbReference type="OrthoDB" id="5407653at2759"/>
<evidence type="ECO:0000256" key="3">
    <source>
        <dbReference type="ARBA" id="ARBA00023274"/>
    </source>
</evidence>
<dbReference type="HAMAP" id="MF_01475">
    <property type="entry name" value="Ribosomal_eL19"/>
    <property type="match status" value="1"/>
</dbReference>
<evidence type="ECO:0000313" key="7">
    <source>
        <dbReference type="EMBL" id="OHS94231.1"/>
    </source>
</evidence>
<dbReference type="InterPro" id="IPR039547">
    <property type="entry name" value="Ribosomal_eL19"/>
</dbReference>
<dbReference type="SMART" id="SM01416">
    <property type="entry name" value="Ribosomal_L19e"/>
    <property type="match status" value="1"/>
</dbReference>
<keyword evidence="8" id="KW-1185">Reference proteome</keyword>
<dbReference type="Gene3D" id="1.10.1200.240">
    <property type="match status" value="1"/>
</dbReference>
<dbReference type="FunFam" id="1.10.1200.240:FF:000001">
    <property type="entry name" value="Ribosomal protein L19"/>
    <property type="match status" value="1"/>
</dbReference>
<dbReference type="EMBL" id="MLAK01001337">
    <property type="protein sequence ID" value="OHS94231.1"/>
    <property type="molecule type" value="Genomic_DNA"/>
</dbReference>
<dbReference type="CDD" id="cd01417">
    <property type="entry name" value="Ribosomal_L19e_E"/>
    <property type="match status" value="1"/>
</dbReference>
<dbReference type="RefSeq" id="XP_068347368.1">
    <property type="nucleotide sequence ID" value="XM_068495973.1"/>
</dbReference>
<dbReference type="NCBIfam" id="NF006343">
    <property type="entry name" value="PRK08570.1"/>
    <property type="match status" value="1"/>
</dbReference>
<dbReference type="SUPFAM" id="SSF48140">
    <property type="entry name" value="Ribosomal protein L19 (L19e)"/>
    <property type="match status" value="1"/>
</dbReference>
<reference evidence="6" key="3">
    <citation type="journal article" date="2017" name="Biol. Cell">
        <title>The costa of trichomonads: A complex macromolecular cytoskeleton structure made of uncommon proteins.</title>
        <authorList>
            <person name="de Andrade Rosa I."/>
            <person name="Brigido M.C."/>
            <person name="de Oliveira Santos E."/>
            <person name="Gonzaga L."/>
            <person name="Zingali R.B."/>
            <person name="de Vasconcelos A.T."/>
            <person name="de Souza W."/>
            <person name="Benchimol M."/>
        </authorList>
    </citation>
    <scope>NUCLEOTIDE SEQUENCE</scope>
    <source>
        <strain evidence="6">11316</strain>
    </source>
</reference>
<dbReference type="InterPro" id="IPR035970">
    <property type="entry name" value="60S_ribosomal_eL19_sf"/>
</dbReference>
<dbReference type="Gene3D" id="1.10.1650.10">
    <property type="match status" value="1"/>
</dbReference>